<accession>A0A0R2T7V9</accession>
<dbReference type="CDD" id="cd07438">
    <property type="entry name" value="PHP_HisPPase_AMP"/>
    <property type="match status" value="1"/>
</dbReference>
<evidence type="ECO:0000259" key="1">
    <source>
        <dbReference type="SMART" id="SM00481"/>
    </source>
</evidence>
<name>A0A0R2T7V9_9GAMM</name>
<dbReference type="Proteomes" id="UP000051242">
    <property type="component" value="Unassembled WGS sequence"/>
</dbReference>
<dbReference type="GO" id="GO:0004534">
    <property type="term" value="F:5'-3' RNA exonuclease activity"/>
    <property type="evidence" value="ECO:0007669"/>
    <property type="project" value="TreeGrafter"/>
</dbReference>
<dbReference type="SMART" id="SM00481">
    <property type="entry name" value="POLIIIAc"/>
    <property type="match status" value="1"/>
</dbReference>
<dbReference type="InterPro" id="IPR004013">
    <property type="entry name" value="PHP_dom"/>
</dbReference>
<dbReference type="GO" id="GO:0035312">
    <property type="term" value="F:5'-3' DNA exonuclease activity"/>
    <property type="evidence" value="ECO:0007669"/>
    <property type="project" value="TreeGrafter"/>
</dbReference>
<dbReference type="InterPro" id="IPR016195">
    <property type="entry name" value="Pol/histidinol_Pase-like"/>
</dbReference>
<protein>
    <recommendedName>
        <fullName evidence="1">Polymerase/histidinol phosphatase N-terminal domain-containing protein</fullName>
    </recommendedName>
</protein>
<dbReference type="AlphaFoldDB" id="A0A0R2T7V9"/>
<dbReference type="SUPFAM" id="SSF89550">
    <property type="entry name" value="PHP domain-like"/>
    <property type="match status" value="1"/>
</dbReference>
<evidence type="ECO:0000313" key="2">
    <source>
        <dbReference type="EMBL" id="KRO83361.1"/>
    </source>
</evidence>
<dbReference type="Gene3D" id="1.10.150.650">
    <property type="match status" value="1"/>
</dbReference>
<dbReference type="EMBL" id="LICD01000020">
    <property type="protein sequence ID" value="KRO83361.1"/>
    <property type="molecule type" value="Genomic_DNA"/>
</dbReference>
<reference evidence="2 3" key="1">
    <citation type="submission" date="2015-10" db="EMBL/GenBank/DDBJ databases">
        <title>Metagenome-Assembled Genomes uncover a global brackish microbiome.</title>
        <authorList>
            <person name="Hugerth L.W."/>
            <person name="Larsson J."/>
            <person name="Alneberg J."/>
            <person name="Lindh M.V."/>
            <person name="Legrand C."/>
            <person name="Pinhassi J."/>
            <person name="Andersson A.F."/>
        </authorList>
    </citation>
    <scope>NUCLEOTIDE SEQUENCE [LARGE SCALE GENOMIC DNA]</scope>
    <source>
        <strain evidence="2">BACL22 MAG-120619-bin3</strain>
    </source>
</reference>
<comment type="caution">
    <text evidence="2">The sequence shown here is derived from an EMBL/GenBank/DDBJ whole genome shotgun (WGS) entry which is preliminary data.</text>
</comment>
<sequence length="307" mass="33490">MYVDLHCHSHYSDGAQTPEYLVSAAFERGLSHLALTDHDCLCGIEQLWRNAPEDANLADKPGWRELNLIAGVEISCDWNGLEIHVVGLLRELNSPALVTLLSEQQHQRRQRAAAIAAKLDAIGVSGASDYLAALPATALTRSHIADFLVESGTCKNKQKAFKSHLGRRGKAYVAAKWASLDQAVNAIQATGGIAVLAHPSRYPLTRSKLSRLIGDFSAAGGEAMEVSYANLDPIAKKRLLELASEHSLFYSCGSDFHTLDSQWTALGKYPRLEPSAIKNAIWEHPRWHSIVSAGRSVYAPPSQDSES</sequence>
<proteinExistence type="predicted"/>
<organism evidence="2 3">
    <name type="scientific">OM182 bacterium BACL3 MAG-120619-bin3</name>
    <dbReference type="NCBI Taxonomy" id="1655593"/>
    <lineage>
        <taxon>Bacteria</taxon>
        <taxon>Pseudomonadati</taxon>
        <taxon>Pseudomonadota</taxon>
        <taxon>Gammaproteobacteria</taxon>
        <taxon>OMG group</taxon>
        <taxon>OM182 clade</taxon>
    </lineage>
</organism>
<dbReference type="Gene3D" id="3.20.20.140">
    <property type="entry name" value="Metal-dependent hydrolases"/>
    <property type="match status" value="1"/>
</dbReference>
<dbReference type="InterPro" id="IPR052018">
    <property type="entry name" value="PHP_domain"/>
</dbReference>
<dbReference type="Pfam" id="PF02811">
    <property type="entry name" value="PHP"/>
    <property type="match status" value="1"/>
</dbReference>
<gene>
    <name evidence="2" type="ORF">ABR85_06380</name>
</gene>
<dbReference type="PANTHER" id="PTHR42924:SF3">
    <property type="entry name" value="POLYMERASE_HISTIDINOL PHOSPHATASE N-TERMINAL DOMAIN-CONTAINING PROTEIN"/>
    <property type="match status" value="1"/>
</dbReference>
<dbReference type="InterPro" id="IPR003141">
    <property type="entry name" value="Pol/His_phosphatase_N"/>
</dbReference>
<feature type="domain" description="Polymerase/histidinol phosphatase N-terminal" evidence="1">
    <location>
        <begin position="3"/>
        <end position="78"/>
    </location>
</feature>
<dbReference type="PANTHER" id="PTHR42924">
    <property type="entry name" value="EXONUCLEASE"/>
    <property type="match status" value="1"/>
</dbReference>
<evidence type="ECO:0000313" key="3">
    <source>
        <dbReference type="Proteomes" id="UP000051242"/>
    </source>
</evidence>